<keyword evidence="2" id="KW-1185">Reference proteome</keyword>
<accession>A0A246J7P3</accession>
<reference evidence="1 2" key="1">
    <citation type="journal article" date="2002" name="Int. J. Syst. Evol. Microbiol.">
        <title>Sphingopyxis witflariensis sp. nov., isolated from activated sludge.</title>
        <authorList>
            <person name="Kampfer P."/>
            <person name="Witzenberger R."/>
            <person name="Denner E.B."/>
            <person name="Busse H.J."/>
            <person name="Neef A."/>
        </authorList>
    </citation>
    <scope>NUCLEOTIDE SEQUENCE [LARGE SCALE GENOMIC DNA]</scope>
    <source>
        <strain evidence="1 2">DSM 14551</strain>
    </source>
</reference>
<protein>
    <submittedName>
        <fullName evidence="1">Uncharacterized protein</fullName>
    </submittedName>
</protein>
<proteinExistence type="predicted"/>
<organism evidence="1 2">
    <name type="scientific">Sphingopyxis witflariensis</name>
    <dbReference type="NCBI Taxonomy" id="173675"/>
    <lineage>
        <taxon>Bacteria</taxon>
        <taxon>Pseudomonadati</taxon>
        <taxon>Pseudomonadota</taxon>
        <taxon>Alphaproteobacteria</taxon>
        <taxon>Sphingomonadales</taxon>
        <taxon>Sphingomonadaceae</taxon>
        <taxon>Sphingopyxis</taxon>
    </lineage>
</organism>
<gene>
    <name evidence="1" type="ORF">CDQ91_20725</name>
</gene>
<sequence length="63" mass="7349">MRLRTAGSGERSFVLREHGLPVVHQARDLGIAGARRAVEQQPDLFLDLFDFVARQQRRRHHHH</sequence>
<evidence type="ECO:0000313" key="2">
    <source>
        <dbReference type="Proteomes" id="UP000197097"/>
    </source>
</evidence>
<comment type="caution">
    <text evidence="1">The sequence shown here is derived from an EMBL/GenBank/DDBJ whole genome shotgun (WGS) entry which is preliminary data.</text>
</comment>
<dbReference type="Proteomes" id="UP000197097">
    <property type="component" value="Unassembled WGS sequence"/>
</dbReference>
<name>A0A246J7P3_9SPHN</name>
<dbReference type="AlphaFoldDB" id="A0A246J7P3"/>
<evidence type="ECO:0000313" key="1">
    <source>
        <dbReference type="EMBL" id="OWQ88657.1"/>
    </source>
</evidence>
<dbReference type="EMBL" id="NISJ01000028">
    <property type="protein sequence ID" value="OWQ88657.1"/>
    <property type="molecule type" value="Genomic_DNA"/>
</dbReference>